<evidence type="ECO:0008006" key="4">
    <source>
        <dbReference type="Google" id="ProtNLM"/>
    </source>
</evidence>
<evidence type="ECO:0000313" key="2">
    <source>
        <dbReference type="EMBL" id="KIX14707.1"/>
    </source>
</evidence>
<feature type="chain" id="PRO_5002253910" description="Tetratricopeptide repeat protein" evidence="1">
    <location>
        <begin position="26"/>
        <end position="205"/>
    </location>
</feature>
<dbReference type="Gene3D" id="1.25.40.10">
    <property type="entry name" value="Tetratricopeptide repeat domain"/>
    <property type="match status" value="1"/>
</dbReference>
<organism evidence="2 3">
    <name type="scientific">Dethiosulfatarculus sandiegensis</name>
    <dbReference type="NCBI Taxonomy" id="1429043"/>
    <lineage>
        <taxon>Bacteria</taxon>
        <taxon>Pseudomonadati</taxon>
        <taxon>Thermodesulfobacteriota</taxon>
        <taxon>Desulfarculia</taxon>
        <taxon>Desulfarculales</taxon>
        <taxon>Desulfarculaceae</taxon>
        <taxon>Dethiosulfatarculus</taxon>
    </lineage>
</organism>
<evidence type="ECO:0000256" key="1">
    <source>
        <dbReference type="SAM" id="SignalP"/>
    </source>
</evidence>
<dbReference type="RefSeq" id="WP_044347658.1">
    <property type="nucleotide sequence ID" value="NZ_AZAC01000009.1"/>
</dbReference>
<gene>
    <name evidence="2" type="ORF">X474_07380</name>
</gene>
<name>A0A0D2GIR4_9BACT</name>
<accession>A0A0D2GIR4</accession>
<dbReference type="EMBL" id="AZAC01000009">
    <property type="protein sequence ID" value="KIX14707.1"/>
    <property type="molecule type" value="Genomic_DNA"/>
</dbReference>
<dbReference type="InterPro" id="IPR019734">
    <property type="entry name" value="TPR_rpt"/>
</dbReference>
<dbReference type="SUPFAM" id="SSF48452">
    <property type="entry name" value="TPR-like"/>
    <property type="match status" value="1"/>
</dbReference>
<feature type="signal peptide" evidence="1">
    <location>
        <begin position="1"/>
        <end position="25"/>
    </location>
</feature>
<dbReference type="InterPro" id="IPR011990">
    <property type="entry name" value="TPR-like_helical_dom_sf"/>
</dbReference>
<dbReference type="Proteomes" id="UP000032233">
    <property type="component" value="Unassembled WGS sequence"/>
</dbReference>
<dbReference type="STRING" id="1429043.X474_07380"/>
<comment type="caution">
    <text evidence="2">The sequence shown here is derived from an EMBL/GenBank/DDBJ whole genome shotgun (WGS) entry which is preliminary data.</text>
</comment>
<evidence type="ECO:0000313" key="3">
    <source>
        <dbReference type="Proteomes" id="UP000032233"/>
    </source>
</evidence>
<sequence length="205" mass="23519">MHCFLRQLLTVAFVGVLLLAGQAQAADKPKLSLEEQEALALKIFQDLGKVPEGKLDVFNHFYREVIEKCPDTERAEISYWRLSNLLIMGYDPPRRKEAIELLEQFLVRYPASKGVGHVKSRLLRLYEDTGDYCKATKLYKEIIPNIPDPPDRKGLSYWVLYAEALEKCGQKEEARKWYEKVLKAAKDPESMSAMIAKDGLSRLNK</sequence>
<dbReference type="Pfam" id="PF13181">
    <property type="entry name" value="TPR_8"/>
    <property type="match status" value="1"/>
</dbReference>
<keyword evidence="1" id="KW-0732">Signal</keyword>
<protein>
    <recommendedName>
        <fullName evidence="4">Tetratricopeptide repeat protein</fullName>
    </recommendedName>
</protein>
<proteinExistence type="predicted"/>
<dbReference type="AlphaFoldDB" id="A0A0D2GIR4"/>
<dbReference type="OrthoDB" id="5515126at2"/>
<keyword evidence="3" id="KW-1185">Reference proteome</keyword>
<reference evidence="2 3" key="1">
    <citation type="submission" date="2013-11" db="EMBL/GenBank/DDBJ databases">
        <title>Metagenomic analysis of a methanogenic consortium involved in long chain n-alkane degradation.</title>
        <authorList>
            <person name="Davidova I.A."/>
            <person name="Callaghan A.V."/>
            <person name="Wawrik B."/>
            <person name="Pruitt S."/>
            <person name="Marks C."/>
            <person name="Duncan K.E."/>
            <person name="Suflita J.M."/>
        </authorList>
    </citation>
    <scope>NUCLEOTIDE SEQUENCE [LARGE SCALE GENOMIC DNA]</scope>
    <source>
        <strain evidence="2 3">SPR</strain>
    </source>
</reference>
<dbReference type="InParanoid" id="A0A0D2GIR4"/>